<evidence type="ECO:0000256" key="1">
    <source>
        <dbReference type="ARBA" id="ARBA00004141"/>
    </source>
</evidence>
<feature type="transmembrane region" description="Helical" evidence="7">
    <location>
        <begin position="143"/>
        <end position="161"/>
    </location>
</feature>
<feature type="transmembrane region" description="Helical" evidence="7">
    <location>
        <begin position="63"/>
        <end position="79"/>
    </location>
</feature>
<dbReference type="EMBL" id="VULO01000006">
    <property type="protein sequence ID" value="MSS84374.1"/>
    <property type="molecule type" value="Genomic_DNA"/>
</dbReference>
<comment type="caution">
    <text evidence="9">The sequence shown here is derived from an EMBL/GenBank/DDBJ whole genome shotgun (WGS) entry which is preliminary data.</text>
</comment>
<dbReference type="InterPro" id="IPR011014">
    <property type="entry name" value="MscS_channel_TM-2"/>
</dbReference>
<dbReference type="PANTHER" id="PTHR30566:SF25">
    <property type="entry name" value="INNER MEMBRANE PROTEIN"/>
    <property type="match status" value="1"/>
</dbReference>
<dbReference type="InterPro" id="IPR023408">
    <property type="entry name" value="MscS_beta-dom_sf"/>
</dbReference>
<dbReference type="InterPro" id="IPR006685">
    <property type="entry name" value="MscS_channel_2nd"/>
</dbReference>
<dbReference type="AlphaFoldDB" id="A0A6N7VRI4"/>
<comment type="subcellular location">
    <subcellularLocation>
        <location evidence="1">Membrane</location>
        <topology evidence="1">Multi-pass membrane protein</topology>
    </subcellularLocation>
</comment>
<evidence type="ECO:0000313" key="9">
    <source>
        <dbReference type="EMBL" id="MSS84374.1"/>
    </source>
</evidence>
<comment type="similarity">
    <text evidence="2">Belongs to the MscS (TC 1.A.23) family.</text>
</comment>
<dbReference type="SUPFAM" id="SSF50182">
    <property type="entry name" value="Sm-like ribonucleoproteins"/>
    <property type="match status" value="1"/>
</dbReference>
<dbReference type="RefSeq" id="WP_154544664.1">
    <property type="nucleotide sequence ID" value="NZ_VULO01000006.1"/>
</dbReference>
<name>A0A6N7VRI4_9ACTO</name>
<feature type="compositionally biased region" description="Basic and acidic residues" evidence="6">
    <location>
        <begin position="442"/>
        <end position="460"/>
    </location>
</feature>
<evidence type="ECO:0000259" key="8">
    <source>
        <dbReference type="Pfam" id="PF00924"/>
    </source>
</evidence>
<evidence type="ECO:0000256" key="4">
    <source>
        <dbReference type="ARBA" id="ARBA00022989"/>
    </source>
</evidence>
<evidence type="ECO:0000256" key="7">
    <source>
        <dbReference type="SAM" id="Phobius"/>
    </source>
</evidence>
<feature type="region of interest" description="Disordered" evidence="6">
    <location>
        <begin position="432"/>
        <end position="460"/>
    </location>
</feature>
<accession>A0A6N7VRI4</accession>
<proteinExistence type="inferred from homology"/>
<feature type="transmembrane region" description="Helical" evidence="7">
    <location>
        <begin position="20"/>
        <end position="42"/>
    </location>
</feature>
<dbReference type="PANTHER" id="PTHR30566">
    <property type="entry name" value="YNAI-RELATED MECHANOSENSITIVE ION CHANNEL"/>
    <property type="match status" value="1"/>
</dbReference>
<dbReference type="SUPFAM" id="SSF82861">
    <property type="entry name" value="Mechanosensitive channel protein MscS (YggB), transmembrane region"/>
    <property type="match status" value="1"/>
</dbReference>
<sequence length="481" mass="52950">MEESGETDTVVEHAFNALNLAAWTLGGAAVGLLVAIVLLFVVHLSGKKSELMNYMHRRTRAPLCWAMAVFGAWVGFGFSGQEEALGNLYGLIRHVLLLLVIATMGWFGVALAGLIQDAATIRIQKDARDAQRLQTQSQVVRRVLQAIVVIVAVIAALLTFPAARAPLTSILASAGVISVVVGLAAQSSLGNAFAGLQLAFTDAIRVGDTVTIGVGNTSEAGVVEELTLTYVVLRLWDERRVLLPSTEFTTKPFENWSRRDTEQLGTIFLQLDWTVPMAQLRQQVQKIVKECDLWDGRTWNVQMVASPNTVPNPVVRIVVSAKNPGDLHDLKCEVREQVVAWIVKEIPWALPRGRNQTMEVQQINQDIGEERVAELAQELADISGKTTGRYGVPDHDPIHAARLAAAKQKTKTRRVRRRSVVNEDSTMVITGGERLFSGSPDAEERRKIYDGPGDETIKRREETAIMQALDAQGKLKETKRR</sequence>
<gene>
    <name evidence="9" type="ORF">FYJ24_06265</name>
</gene>
<keyword evidence="5 7" id="KW-0472">Membrane</keyword>
<dbReference type="Gene3D" id="1.10.287.1260">
    <property type="match status" value="1"/>
</dbReference>
<protein>
    <submittedName>
        <fullName evidence="9">Mechanosensitive ion channel</fullName>
    </submittedName>
</protein>
<feature type="domain" description="Mechanosensitive ion channel MscS" evidence="8">
    <location>
        <begin position="188"/>
        <end position="258"/>
    </location>
</feature>
<evidence type="ECO:0000256" key="5">
    <source>
        <dbReference type="ARBA" id="ARBA00023136"/>
    </source>
</evidence>
<organism evidence="9 10">
    <name type="scientific">Scrofimicrobium canadense</name>
    <dbReference type="NCBI Taxonomy" id="2652290"/>
    <lineage>
        <taxon>Bacteria</taxon>
        <taxon>Bacillati</taxon>
        <taxon>Actinomycetota</taxon>
        <taxon>Actinomycetes</taxon>
        <taxon>Actinomycetales</taxon>
        <taxon>Actinomycetaceae</taxon>
        <taxon>Scrofimicrobium</taxon>
    </lineage>
</organism>
<keyword evidence="3 7" id="KW-0812">Transmembrane</keyword>
<evidence type="ECO:0000256" key="6">
    <source>
        <dbReference type="SAM" id="MobiDB-lite"/>
    </source>
</evidence>
<dbReference type="Pfam" id="PF00924">
    <property type="entry name" value="MS_channel_2nd"/>
    <property type="match status" value="1"/>
</dbReference>
<reference evidence="9 10" key="1">
    <citation type="submission" date="2019-08" db="EMBL/GenBank/DDBJ databases">
        <title>In-depth cultivation of the pig gut microbiome towards novel bacterial diversity and tailored functional studies.</title>
        <authorList>
            <person name="Wylensek D."/>
            <person name="Hitch T.C.A."/>
            <person name="Clavel T."/>
        </authorList>
    </citation>
    <scope>NUCLEOTIDE SEQUENCE [LARGE SCALE GENOMIC DNA]</scope>
    <source>
        <strain evidence="9 10">WB03_NA08</strain>
    </source>
</reference>
<keyword evidence="10" id="KW-1185">Reference proteome</keyword>
<evidence type="ECO:0000256" key="3">
    <source>
        <dbReference type="ARBA" id="ARBA00022692"/>
    </source>
</evidence>
<dbReference type="InterPro" id="IPR010920">
    <property type="entry name" value="LSM_dom_sf"/>
</dbReference>
<evidence type="ECO:0000256" key="2">
    <source>
        <dbReference type="ARBA" id="ARBA00008017"/>
    </source>
</evidence>
<feature type="transmembrane region" description="Helical" evidence="7">
    <location>
        <begin position="91"/>
        <end position="115"/>
    </location>
</feature>
<keyword evidence="4 7" id="KW-1133">Transmembrane helix</keyword>
<dbReference type="Proteomes" id="UP000470875">
    <property type="component" value="Unassembled WGS sequence"/>
</dbReference>
<dbReference type="GO" id="GO:0016020">
    <property type="term" value="C:membrane"/>
    <property type="evidence" value="ECO:0007669"/>
    <property type="project" value="UniProtKB-SubCell"/>
</dbReference>
<dbReference type="GO" id="GO:0055085">
    <property type="term" value="P:transmembrane transport"/>
    <property type="evidence" value="ECO:0007669"/>
    <property type="project" value="InterPro"/>
</dbReference>
<dbReference type="Gene3D" id="2.30.30.60">
    <property type="match status" value="1"/>
</dbReference>
<evidence type="ECO:0000313" key="10">
    <source>
        <dbReference type="Proteomes" id="UP000470875"/>
    </source>
</evidence>